<gene>
    <name evidence="1" type="ORF">KOR42_11090</name>
</gene>
<comment type="caution">
    <text evidence="1">The sequence shown here is derived from an EMBL/GenBank/DDBJ whole genome shotgun (WGS) entry which is preliminary data.</text>
</comment>
<evidence type="ECO:0000313" key="1">
    <source>
        <dbReference type="EMBL" id="TWT57743.1"/>
    </source>
</evidence>
<organism evidence="1 2">
    <name type="scientific">Thalassoglobus neptunius</name>
    <dbReference type="NCBI Taxonomy" id="1938619"/>
    <lineage>
        <taxon>Bacteria</taxon>
        <taxon>Pseudomonadati</taxon>
        <taxon>Planctomycetota</taxon>
        <taxon>Planctomycetia</taxon>
        <taxon>Planctomycetales</taxon>
        <taxon>Planctomycetaceae</taxon>
        <taxon>Thalassoglobus</taxon>
    </lineage>
</organism>
<protein>
    <recommendedName>
        <fullName evidence="3">Cell division protein FtsL</fullName>
    </recommendedName>
</protein>
<keyword evidence="2" id="KW-1185">Reference proteome</keyword>
<name>A0A5C5X654_9PLAN</name>
<evidence type="ECO:0008006" key="3">
    <source>
        <dbReference type="Google" id="ProtNLM"/>
    </source>
</evidence>
<sequence>MFPQENSLFFRLLALIIVLTSVSVAEIALQKQTLAQKRQVSQLFQQLDILDTERAKLFLVTQELGAAPILHSELVRSYRDQETRSASRLPQHQSRR</sequence>
<dbReference type="EMBL" id="SIHI01000001">
    <property type="protein sequence ID" value="TWT57743.1"/>
    <property type="molecule type" value="Genomic_DNA"/>
</dbReference>
<accession>A0A5C5X654</accession>
<reference evidence="1 2" key="1">
    <citation type="submission" date="2019-02" db="EMBL/GenBank/DDBJ databases">
        <title>Deep-cultivation of Planctomycetes and their phenomic and genomic characterization uncovers novel biology.</title>
        <authorList>
            <person name="Wiegand S."/>
            <person name="Jogler M."/>
            <person name="Boedeker C."/>
            <person name="Pinto D."/>
            <person name="Vollmers J."/>
            <person name="Rivas-Marin E."/>
            <person name="Kohn T."/>
            <person name="Peeters S.H."/>
            <person name="Heuer A."/>
            <person name="Rast P."/>
            <person name="Oberbeckmann S."/>
            <person name="Bunk B."/>
            <person name="Jeske O."/>
            <person name="Meyerdierks A."/>
            <person name="Storesund J.E."/>
            <person name="Kallscheuer N."/>
            <person name="Luecker S."/>
            <person name="Lage O.M."/>
            <person name="Pohl T."/>
            <person name="Merkel B.J."/>
            <person name="Hornburger P."/>
            <person name="Mueller R.-W."/>
            <person name="Bruemmer F."/>
            <person name="Labrenz M."/>
            <person name="Spormann A.M."/>
            <person name="Op Den Camp H."/>
            <person name="Overmann J."/>
            <person name="Amann R."/>
            <person name="Jetten M.S.M."/>
            <person name="Mascher T."/>
            <person name="Medema M.H."/>
            <person name="Devos D.P."/>
            <person name="Kaster A.-K."/>
            <person name="Ovreas L."/>
            <person name="Rohde M."/>
            <person name="Galperin M.Y."/>
            <person name="Jogler C."/>
        </authorList>
    </citation>
    <scope>NUCLEOTIDE SEQUENCE [LARGE SCALE GENOMIC DNA]</scope>
    <source>
        <strain evidence="1 2">KOR42</strain>
    </source>
</reference>
<proteinExistence type="predicted"/>
<dbReference type="Proteomes" id="UP000317243">
    <property type="component" value="Unassembled WGS sequence"/>
</dbReference>
<dbReference type="AlphaFoldDB" id="A0A5C5X654"/>
<evidence type="ECO:0000313" key="2">
    <source>
        <dbReference type="Proteomes" id="UP000317243"/>
    </source>
</evidence>